<feature type="domain" description="HTH merR-type" evidence="1">
    <location>
        <begin position="8"/>
        <end position="65"/>
    </location>
</feature>
<dbReference type="GO" id="GO:0003677">
    <property type="term" value="F:DNA binding"/>
    <property type="evidence" value="ECO:0007669"/>
    <property type="project" value="InterPro"/>
</dbReference>
<dbReference type="GO" id="GO:0006355">
    <property type="term" value="P:regulation of DNA-templated transcription"/>
    <property type="evidence" value="ECO:0007669"/>
    <property type="project" value="InterPro"/>
</dbReference>
<gene>
    <name evidence="3" type="ORF">IPN91_05935</name>
</gene>
<dbReference type="PROSITE" id="PS50937">
    <property type="entry name" value="HTH_MERR_2"/>
    <property type="match status" value="1"/>
</dbReference>
<dbReference type="AlphaFoldDB" id="A0A936K5P2"/>
<feature type="domain" description="B12-binding" evidence="2">
    <location>
        <begin position="172"/>
        <end position="282"/>
    </location>
</feature>
<evidence type="ECO:0000313" key="3">
    <source>
        <dbReference type="EMBL" id="MBK8572181.1"/>
    </source>
</evidence>
<dbReference type="InterPro" id="IPR036724">
    <property type="entry name" value="Cobalamin-bd_sf"/>
</dbReference>
<dbReference type="PROSITE" id="PS51332">
    <property type="entry name" value="B12_BINDING"/>
    <property type="match status" value="1"/>
</dbReference>
<name>A0A936K5P2_9BACT</name>
<organism evidence="3 4">
    <name type="scientific">Candidatus Geothrix odensensis</name>
    <dbReference type="NCBI Taxonomy" id="2954440"/>
    <lineage>
        <taxon>Bacteria</taxon>
        <taxon>Pseudomonadati</taxon>
        <taxon>Acidobacteriota</taxon>
        <taxon>Holophagae</taxon>
        <taxon>Holophagales</taxon>
        <taxon>Holophagaceae</taxon>
        <taxon>Geothrix</taxon>
    </lineage>
</organism>
<dbReference type="Pfam" id="PF02607">
    <property type="entry name" value="B12-binding_2"/>
    <property type="match status" value="1"/>
</dbReference>
<evidence type="ECO:0000313" key="4">
    <source>
        <dbReference type="Proteomes" id="UP000709959"/>
    </source>
</evidence>
<dbReference type="Gene3D" id="1.10.1240.10">
    <property type="entry name" value="Methionine synthase domain"/>
    <property type="match status" value="1"/>
</dbReference>
<dbReference type="EMBL" id="JADKCH010000003">
    <property type="protein sequence ID" value="MBK8572181.1"/>
    <property type="molecule type" value="Genomic_DNA"/>
</dbReference>
<protein>
    <submittedName>
        <fullName evidence="3">MerR family transcriptional regulator</fullName>
    </submittedName>
</protein>
<dbReference type="SUPFAM" id="SSF46955">
    <property type="entry name" value="Putative DNA-binding domain"/>
    <property type="match status" value="1"/>
</dbReference>
<dbReference type="SMART" id="SM00422">
    <property type="entry name" value="HTH_MERR"/>
    <property type="match status" value="1"/>
</dbReference>
<sequence length="282" mass="31143">MAKVEPELLSIGDICSETGLSADVVRVWERRYGFPVPVRLPSGHRRYRQEDLHQLRLMAEAVAQGHRPSLVARTGEAALKRLLIPKDNPRVERLFEAVTTLETDGMRGLLKESIDELGWKPFLQQVVAPLLDRVGMAWAEGAIDIHHEHLVTEVLEDLLRQLRLDCRILPGLGSVLLSTLPGERHRLGLLMAALAYASQGVRTELLGVDLPVASIAQAARALKVDRVAISLSIQSSGETTRRLLMDLKDRLPAGCHLLIGGQGAVRTRKIEGVERMIGLEVL</sequence>
<dbReference type="Pfam" id="PF13411">
    <property type="entry name" value="MerR_1"/>
    <property type="match status" value="1"/>
</dbReference>
<evidence type="ECO:0000259" key="1">
    <source>
        <dbReference type="PROSITE" id="PS50937"/>
    </source>
</evidence>
<accession>A0A936K5P2</accession>
<dbReference type="Proteomes" id="UP000709959">
    <property type="component" value="Unassembled WGS sequence"/>
</dbReference>
<reference evidence="3 4" key="1">
    <citation type="submission" date="2020-10" db="EMBL/GenBank/DDBJ databases">
        <title>Connecting structure to function with the recovery of over 1000 high-quality activated sludge metagenome-assembled genomes encoding full-length rRNA genes using long-read sequencing.</title>
        <authorList>
            <person name="Singleton C.M."/>
            <person name="Petriglieri F."/>
            <person name="Kristensen J.M."/>
            <person name="Kirkegaard R.H."/>
            <person name="Michaelsen T.Y."/>
            <person name="Andersen M.H."/>
            <person name="Karst S.M."/>
            <person name="Dueholm M.S."/>
            <person name="Nielsen P.H."/>
            <person name="Albertsen M."/>
        </authorList>
    </citation>
    <scope>NUCLEOTIDE SEQUENCE [LARGE SCALE GENOMIC DNA]</scope>
    <source>
        <strain evidence="3">OdNE_18-Q3-R46-58_MAXAC.008</strain>
    </source>
</reference>
<dbReference type="InterPro" id="IPR000551">
    <property type="entry name" value="MerR-type_HTH_dom"/>
</dbReference>
<dbReference type="Gene3D" id="1.10.1660.10">
    <property type="match status" value="1"/>
</dbReference>
<dbReference type="InterPro" id="IPR009061">
    <property type="entry name" value="DNA-bd_dom_put_sf"/>
</dbReference>
<dbReference type="InterPro" id="IPR003759">
    <property type="entry name" value="Cbl-bd_cap"/>
</dbReference>
<proteinExistence type="predicted"/>
<dbReference type="GO" id="GO:0046872">
    <property type="term" value="F:metal ion binding"/>
    <property type="evidence" value="ECO:0007669"/>
    <property type="project" value="InterPro"/>
</dbReference>
<comment type="caution">
    <text evidence="3">The sequence shown here is derived from an EMBL/GenBank/DDBJ whole genome shotgun (WGS) entry which is preliminary data.</text>
</comment>
<dbReference type="SUPFAM" id="SSF52242">
    <property type="entry name" value="Cobalamin (vitamin B12)-binding domain"/>
    <property type="match status" value="1"/>
</dbReference>
<dbReference type="Pfam" id="PF02310">
    <property type="entry name" value="B12-binding"/>
    <property type="match status" value="1"/>
</dbReference>
<dbReference type="GO" id="GO:0031419">
    <property type="term" value="F:cobalamin binding"/>
    <property type="evidence" value="ECO:0007669"/>
    <property type="project" value="InterPro"/>
</dbReference>
<dbReference type="InterPro" id="IPR006158">
    <property type="entry name" value="Cobalamin-bd"/>
</dbReference>
<dbReference type="InterPro" id="IPR036594">
    <property type="entry name" value="Meth_synthase_dom"/>
</dbReference>
<dbReference type="Gene3D" id="3.40.50.280">
    <property type="entry name" value="Cobalamin-binding domain"/>
    <property type="match status" value="1"/>
</dbReference>
<dbReference type="CDD" id="cd02065">
    <property type="entry name" value="B12-binding_like"/>
    <property type="match status" value="1"/>
</dbReference>
<evidence type="ECO:0000259" key="2">
    <source>
        <dbReference type="PROSITE" id="PS51332"/>
    </source>
</evidence>